<name>A0AA35YBU4_LACSI</name>
<dbReference type="Proteomes" id="UP001177003">
    <property type="component" value="Chromosome 1"/>
</dbReference>
<protein>
    <submittedName>
        <fullName evidence="2">Uncharacterized protein</fullName>
    </submittedName>
</protein>
<organism evidence="2 3">
    <name type="scientific">Lactuca saligna</name>
    <name type="common">Willowleaf lettuce</name>
    <dbReference type="NCBI Taxonomy" id="75948"/>
    <lineage>
        <taxon>Eukaryota</taxon>
        <taxon>Viridiplantae</taxon>
        <taxon>Streptophyta</taxon>
        <taxon>Embryophyta</taxon>
        <taxon>Tracheophyta</taxon>
        <taxon>Spermatophyta</taxon>
        <taxon>Magnoliopsida</taxon>
        <taxon>eudicotyledons</taxon>
        <taxon>Gunneridae</taxon>
        <taxon>Pentapetalae</taxon>
        <taxon>asterids</taxon>
        <taxon>campanulids</taxon>
        <taxon>Asterales</taxon>
        <taxon>Asteraceae</taxon>
        <taxon>Cichorioideae</taxon>
        <taxon>Cichorieae</taxon>
        <taxon>Lactucinae</taxon>
        <taxon>Lactuca</taxon>
    </lineage>
</organism>
<feature type="compositionally biased region" description="Basic and acidic residues" evidence="1">
    <location>
        <begin position="17"/>
        <end position="27"/>
    </location>
</feature>
<feature type="compositionally biased region" description="Polar residues" evidence="1">
    <location>
        <begin position="86"/>
        <end position="104"/>
    </location>
</feature>
<dbReference type="EMBL" id="OX465077">
    <property type="protein sequence ID" value="CAI9268787.1"/>
    <property type="molecule type" value="Genomic_DNA"/>
</dbReference>
<proteinExistence type="predicted"/>
<evidence type="ECO:0000256" key="1">
    <source>
        <dbReference type="SAM" id="MobiDB-lite"/>
    </source>
</evidence>
<evidence type="ECO:0000313" key="2">
    <source>
        <dbReference type="EMBL" id="CAI9268787.1"/>
    </source>
</evidence>
<reference evidence="2" key="1">
    <citation type="submission" date="2023-04" db="EMBL/GenBank/DDBJ databases">
        <authorList>
            <person name="Vijverberg K."/>
            <person name="Xiong W."/>
            <person name="Schranz E."/>
        </authorList>
    </citation>
    <scope>NUCLEOTIDE SEQUENCE</scope>
</reference>
<sequence>MAMPPPSSPSDCNYIPFDKEVVNKSDSEDSQTDDSLHGHSPPPSLNKEVNLDVKIPSPIPSPTHTTNVTIAPYPPPVSTQPPTSTLHQNPIFSESTTTTNTVGPNVDVNASNAGAKISELQDLILTPFIAPITQKDLNALNVKLDIILTSSTASSSQAYFDAAVKGMINTLVKEHASNLDKANKAVEDSSQSCLQVTEKVDKLISNTKAFITESDKCFKCE</sequence>
<keyword evidence="3" id="KW-1185">Reference proteome</keyword>
<dbReference type="AlphaFoldDB" id="A0AA35YBU4"/>
<feature type="region of interest" description="Disordered" evidence="1">
    <location>
        <begin position="1"/>
        <end position="104"/>
    </location>
</feature>
<gene>
    <name evidence="2" type="ORF">LSALG_LOCUS9193</name>
</gene>
<accession>A0AA35YBU4</accession>
<evidence type="ECO:0000313" key="3">
    <source>
        <dbReference type="Proteomes" id="UP001177003"/>
    </source>
</evidence>